<sequence length="152" mass="16875">MPAPHPTPDEHSDGTTFEPCTRFTANELRSWGVDPANVVDVSIELQNQIRGCRWLQTDRQWSLTIDVLNASVSKYRQPDTRLKLQEPVAIAGLPGVMFSFDGRQEQCQIVLPSQQAVVFFTVRIADQARSDIHDACDKATDVATAVAGRLPQ</sequence>
<dbReference type="InterPro" id="IPR024520">
    <property type="entry name" value="DUF3558"/>
</dbReference>
<comment type="caution">
    <text evidence="1">The sequence shown here is derived from an EMBL/GenBank/DDBJ whole genome shotgun (WGS) entry which is preliminary data.</text>
</comment>
<evidence type="ECO:0008006" key="3">
    <source>
        <dbReference type="Google" id="ProtNLM"/>
    </source>
</evidence>
<evidence type="ECO:0000313" key="1">
    <source>
        <dbReference type="EMBL" id="OHU31730.1"/>
    </source>
</evidence>
<organism evidence="1 2">
    <name type="scientific">Mycobacteroides franklinii</name>
    <dbReference type="NCBI Taxonomy" id="948102"/>
    <lineage>
        <taxon>Bacteria</taxon>
        <taxon>Bacillati</taxon>
        <taxon>Actinomycetota</taxon>
        <taxon>Actinomycetes</taxon>
        <taxon>Mycobacteriales</taxon>
        <taxon>Mycobacteriaceae</taxon>
        <taxon>Mycobacteroides</taxon>
    </lineage>
</organism>
<gene>
    <name evidence="1" type="ORF">BKG76_00345</name>
</gene>
<reference evidence="1 2" key="1">
    <citation type="submission" date="2016-10" db="EMBL/GenBank/DDBJ databases">
        <title>Evaluation of Human, Veterinary and Environmental Mycobacterium chelonae Isolates by Core Genome Phylogenomic Analysis, Targeted Gene Comparison, and Anti-microbial Susceptibility Patterns: A Tale of Mistaken Identities.</title>
        <authorList>
            <person name="Fogelson S.B."/>
            <person name="Camus A.C."/>
            <person name="Lorenz W."/>
            <person name="Vasireddy R."/>
            <person name="Vasireddy S."/>
            <person name="Smith T."/>
            <person name="Brown-Elliott B.A."/>
            <person name="Wallace R.J.Jr."/>
            <person name="Hasan N.A."/>
            <person name="Reischl U."/>
            <person name="Sanchez S."/>
        </authorList>
    </citation>
    <scope>NUCLEOTIDE SEQUENCE [LARGE SCALE GENOMIC DNA]</scope>
    <source>
        <strain evidence="1 2">1559</strain>
    </source>
</reference>
<dbReference type="AlphaFoldDB" id="A0A1S1LHX1"/>
<dbReference type="Proteomes" id="UP000179616">
    <property type="component" value="Unassembled WGS sequence"/>
</dbReference>
<name>A0A1S1LHX1_9MYCO</name>
<proteinExistence type="predicted"/>
<dbReference type="EMBL" id="MLIK01000003">
    <property type="protein sequence ID" value="OHU31730.1"/>
    <property type="molecule type" value="Genomic_DNA"/>
</dbReference>
<evidence type="ECO:0000313" key="2">
    <source>
        <dbReference type="Proteomes" id="UP000179616"/>
    </source>
</evidence>
<accession>A0A1S1LHX1</accession>
<protein>
    <recommendedName>
        <fullName evidence="3">DUF3558 domain-containing protein</fullName>
    </recommendedName>
</protein>
<dbReference type="Pfam" id="PF12079">
    <property type="entry name" value="DUF3558"/>
    <property type="match status" value="1"/>
</dbReference>